<dbReference type="GO" id="GO:0070059">
    <property type="term" value="P:intrinsic apoptotic signaling pathway in response to endoplasmic reticulum stress"/>
    <property type="evidence" value="ECO:0007669"/>
    <property type="project" value="TreeGrafter"/>
</dbReference>
<protein>
    <recommendedName>
        <fullName evidence="1">Protein kinase domain-containing protein</fullName>
    </recommendedName>
</protein>
<evidence type="ECO:0000313" key="2">
    <source>
        <dbReference type="EMBL" id="KAJ3570483.1"/>
    </source>
</evidence>
<dbReference type="Proteomes" id="UP001148614">
    <property type="component" value="Unassembled WGS sequence"/>
</dbReference>
<dbReference type="GO" id="GO:0036498">
    <property type="term" value="P:IRE1-mediated unfolded protein response"/>
    <property type="evidence" value="ECO:0007669"/>
    <property type="project" value="TreeGrafter"/>
</dbReference>
<sequence>MDDSKTQCPPTLTSLQDLELMEALDSKTNELKYVMFYHITSDGGLYYGQIHNKKMKDISLAEYIAALEHVDDEEVYPLVPENITLKIALDQWDDTTAFIKRPGLTCYKTMKGTDFIPQQILQETLIMEQLSKAPHPNIITYLGCQVKSNRRIPAIVLERLDKTLAQLAETPAFHQLNHDSVFKAIESAVYHIHSLGLAHNDINPHNIMFRDGEAVLIDFGSCQPFGMTLQSLGTPGWFEENFYTSEAKHDVYSLKKLKQWLQKPE</sequence>
<gene>
    <name evidence="2" type="ORF">NPX13_g5714</name>
</gene>
<dbReference type="GO" id="GO:0004674">
    <property type="term" value="F:protein serine/threonine kinase activity"/>
    <property type="evidence" value="ECO:0007669"/>
    <property type="project" value="InterPro"/>
</dbReference>
<dbReference type="SUPFAM" id="SSF56112">
    <property type="entry name" value="Protein kinase-like (PK-like)"/>
    <property type="match status" value="1"/>
</dbReference>
<dbReference type="GO" id="GO:0005524">
    <property type="term" value="F:ATP binding"/>
    <property type="evidence" value="ECO:0007669"/>
    <property type="project" value="InterPro"/>
</dbReference>
<dbReference type="PANTHER" id="PTHR13954">
    <property type="entry name" value="IRE1-RELATED"/>
    <property type="match status" value="1"/>
</dbReference>
<reference evidence="2" key="1">
    <citation type="submission" date="2022-07" db="EMBL/GenBank/DDBJ databases">
        <title>Genome Sequence of Xylaria arbuscula.</title>
        <authorList>
            <person name="Buettner E."/>
        </authorList>
    </citation>
    <scope>NUCLEOTIDE SEQUENCE</scope>
    <source>
        <strain evidence="2">VT107</strain>
    </source>
</reference>
<evidence type="ECO:0000313" key="3">
    <source>
        <dbReference type="Proteomes" id="UP001148614"/>
    </source>
</evidence>
<dbReference type="InterPro" id="IPR000719">
    <property type="entry name" value="Prot_kinase_dom"/>
</dbReference>
<feature type="domain" description="Protein kinase" evidence="1">
    <location>
        <begin position="36"/>
        <end position="265"/>
    </location>
</feature>
<dbReference type="PROSITE" id="PS50011">
    <property type="entry name" value="PROTEIN_KINASE_DOM"/>
    <property type="match status" value="1"/>
</dbReference>
<accession>A0A9W8NE20</accession>
<comment type="caution">
    <text evidence="2">The sequence shown here is derived from an EMBL/GenBank/DDBJ whole genome shotgun (WGS) entry which is preliminary data.</text>
</comment>
<dbReference type="Gene3D" id="1.10.510.10">
    <property type="entry name" value="Transferase(Phosphotransferase) domain 1"/>
    <property type="match status" value="1"/>
</dbReference>
<dbReference type="InterPro" id="IPR011009">
    <property type="entry name" value="Kinase-like_dom_sf"/>
</dbReference>
<keyword evidence="3" id="KW-1185">Reference proteome</keyword>
<dbReference type="Pfam" id="PF00069">
    <property type="entry name" value="Pkinase"/>
    <property type="match status" value="1"/>
</dbReference>
<evidence type="ECO:0000259" key="1">
    <source>
        <dbReference type="PROSITE" id="PS50011"/>
    </source>
</evidence>
<dbReference type="GO" id="GO:0051082">
    <property type="term" value="F:unfolded protein binding"/>
    <property type="evidence" value="ECO:0007669"/>
    <property type="project" value="TreeGrafter"/>
</dbReference>
<organism evidence="2 3">
    <name type="scientific">Xylaria arbuscula</name>
    <dbReference type="NCBI Taxonomy" id="114810"/>
    <lineage>
        <taxon>Eukaryota</taxon>
        <taxon>Fungi</taxon>
        <taxon>Dikarya</taxon>
        <taxon>Ascomycota</taxon>
        <taxon>Pezizomycotina</taxon>
        <taxon>Sordariomycetes</taxon>
        <taxon>Xylariomycetidae</taxon>
        <taxon>Xylariales</taxon>
        <taxon>Xylariaceae</taxon>
        <taxon>Xylaria</taxon>
    </lineage>
</organism>
<proteinExistence type="predicted"/>
<name>A0A9W8NE20_9PEZI</name>
<dbReference type="PANTHER" id="PTHR13954:SF6">
    <property type="entry name" value="NON-SPECIFIC SERINE_THREONINE PROTEIN KINASE"/>
    <property type="match status" value="1"/>
</dbReference>
<dbReference type="AlphaFoldDB" id="A0A9W8NE20"/>
<dbReference type="GO" id="GO:0004521">
    <property type="term" value="F:RNA endonuclease activity"/>
    <property type="evidence" value="ECO:0007669"/>
    <property type="project" value="InterPro"/>
</dbReference>
<dbReference type="GO" id="GO:1990604">
    <property type="term" value="C:IRE1-TRAF2-ASK1 complex"/>
    <property type="evidence" value="ECO:0007669"/>
    <property type="project" value="TreeGrafter"/>
</dbReference>
<dbReference type="InterPro" id="IPR045133">
    <property type="entry name" value="IRE1/2-like"/>
</dbReference>
<dbReference type="VEuPathDB" id="FungiDB:F4678DRAFT_427936"/>
<dbReference type="EMBL" id="JANPWZ010000931">
    <property type="protein sequence ID" value="KAJ3570483.1"/>
    <property type="molecule type" value="Genomic_DNA"/>
</dbReference>